<dbReference type="Pfam" id="PF26593">
    <property type="entry name" value="TraC-like"/>
    <property type="match status" value="1"/>
</dbReference>
<protein>
    <recommendedName>
        <fullName evidence="1">TraC-like domain-containing protein</fullName>
    </recommendedName>
</protein>
<sequence>MAIKSKAAQDFVPIKEIRDGVVILKDGTMRMLLLASSINLALKSNDEQAAILMQFQSFLNSLEFSTQIFIQSRRLDTRPYIARLEARLQEEMNDLLKIQIREYMNFIKTVTASTNIMNKLFVIVVPYSPPKPVTASAPSEKGVGGLLGGLLGKKSTAKPVASQGMLEAFEEARSQLEQRAGIISQGLTRTGVRIVPLGTEELTELYYHLFNPGEEEKQIAAR</sequence>
<reference evidence="2 3" key="1">
    <citation type="journal article" date="2016" name="Nat. Commun.">
        <title>Thousands of microbial genomes shed light on interconnected biogeochemical processes in an aquifer system.</title>
        <authorList>
            <person name="Anantharaman K."/>
            <person name="Brown C.T."/>
            <person name="Hug L.A."/>
            <person name="Sharon I."/>
            <person name="Castelle C.J."/>
            <person name="Probst A.J."/>
            <person name="Thomas B.C."/>
            <person name="Singh A."/>
            <person name="Wilkins M.J."/>
            <person name="Karaoz U."/>
            <person name="Brodie E.L."/>
            <person name="Williams K.H."/>
            <person name="Hubbard S.S."/>
            <person name="Banfield J.F."/>
        </authorList>
    </citation>
    <scope>NUCLEOTIDE SEQUENCE [LARGE SCALE GENOMIC DNA]</scope>
</reference>
<proteinExistence type="predicted"/>
<name>A0A1G2SGW1_9BACT</name>
<dbReference type="InterPro" id="IPR058596">
    <property type="entry name" value="TraC-like_dom"/>
</dbReference>
<accession>A0A1G2SGW1</accession>
<dbReference type="STRING" id="1802727.A2937_00350"/>
<dbReference type="AlphaFoldDB" id="A0A1G2SGW1"/>
<dbReference type="EMBL" id="MHUW01000004">
    <property type="protein sequence ID" value="OHA84235.1"/>
    <property type="molecule type" value="Genomic_DNA"/>
</dbReference>
<evidence type="ECO:0000313" key="2">
    <source>
        <dbReference type="EMBL" id="OHA84235.1"/>
    </source>
</evidence>
<evidence type="ECO:0000313" key="3">
    <source>
        <dbReference type="Proteomes" id="UP000177987"/>
    </source>
</evidence>
<evidence type="ECO:0000259" key="1">
    <source>
        <dbReference type="Pfam" id="PF26593"/>
    </source>
</evidence>
<gene>
    <name evidence="2" type="ORF">A2937_00350</name>
</gene>
<organism evidence="2 3">
    <name type="scientific">Candidatus Yonathbacteria bacterium RIFCSPLOWO2_01_FULL_47_33b</name>
    <dbReference type="NCBI Taxonomy" id="1802727"/>
    <lineage>
        <taxon>Bacteria</taxon>
        <taxon>Candidatus Yonathiibacteriota</taxon>
    </lineage>
</organism>
<comment type="caution">
    <text evidence="2">The sequence shown here is derived from an EMBL/GenBank/DDBJ whole genome shotgun (WGS) entry which is preliminary data.</text>
</comment>
<feature type="domain" description="TraC-like" evidence="1">
    <location>
        <begin position="20"/>
        <end position="206"/>
    </location>
</feature>
<dbReference type="Proteomes" id="UP000177987">
    <property type="component" value="Unassembled WGS sequence"/>
</dbReference>